<dbReference type="InterPro" id="IPR029058">
    <property type="entry name" value="AB_hydrolase_fold"/>
</dbReference>
<dbReference type="EMBL" id="LDJP01000052">
    <property type="protein sequence ID" value="KRG84504.1"/>
    <property type="molecule type" value="Genomic_DNA"/>
</dbReference>
<dbReference type="PANTHER" id="PTHR23025">
    <property type="entry name" value="TRIACYLGLYCEROL LIPASE"/>
    <property type="match status" value="1"/>
</dbReference>
<dbReference type="GO" id="GO:0005829">
    <property type="term" value="C:cytosol"/>
    <property type="evidence" value="ECO:0007669"/>
    <property type="project" value="TreeGrafter"/>
</dbReference>
<dbReference type="AlphaFoldDB" id="A0A0R0E3Q9"/>
<dbReference type="OrthoDB" id="9806180at2"/>
<keyword evidence="3" id="KW-1185">Reference proteome</keyword>
<dbReference type="InterPro" id="IPR013094">
    <property type="entry name" value="AB_hydrolase_3"/>
</dbReference>
<comment type="caution">
    <text evidence="2">The sequence shown here is derived from an EMBL/GenBank/DDBJ whole genome shotgun (WGS) entry which is preliminary data.</text>
</comment>
<gene>
    <name evidence="2" type="ORF">ABB34_09145</name>
</gene>
<dbReference type="Proteomes" id="UP000050940">
    <property type="component" value="Unassembled WGS sequence"/>
</dbReference>
<evidence type="ECO:0000313" key="2">
    <source>
        <dbReference type="EMBL" id="KRG84504.1"/>
    </source>
</evidence>
<dbReference type="Gene3D" id="3.40.50.1820">
    <property type="entry name" value="alpha/beta hydrolase"/>
    <property type="match status" value="1"/>
</dbReference>
<dbReference type="GO" id="GO:0004771">
    <property type="term" value="F:sterol ester esterase activity"/>
    <property type="evidence" value="ECO:0007669"/>
    <property type="project" value="TreeGrafter"/>
</dbReference>
<evidence type="ECO:0000259" key="1">
    <source>
        <dbReference type="Pfam" id="PF07859"/>
    </source>
</evidence>
<dbReference type="PANTHER" id="PTHR23025:SF3">
    <property type="entry name" value="HORMONE-SENSITIVE LIPASE"/>
    <property type="match status" value="1"/>
</dbReference>
<accession>A0A0R0E3Q9</accession>
<dbReference type="PATRIC" id="fig|659018.3.peg.1846"/>
<feature type="domain" description="Alpha/beta hydrolase fold-3" evidence="1">
    <location>
        <begin position="89"/>
        <end position="297"/>
    </location>
</feature>
<organism evidence="2 3">
    <name type="scientific">Stenotrophomonas daejeonensis</name>
    <dbReference type="NCBI Taxonomy" id="659018"/>
    <lineage>
        <taxon>Bacteria</taxon>
        <taxon>Pseudomonadati</taxon>
        <taxon>Pseudomonadota</taxon>
        <taxon>Gammaproteobacteria</taxon>
        <taxon>Lysobacterales</taxon>
        <taxon>Lysobacteraceae</taxon>
        <taxon>Stenotrophomonas</taxon>
    </lineage>
</organism>
<dbReference type="RefSeq" id="WP_057641008.1">
    <property type="nucleotide sequence ID" value="NZ_LDJP01000052.1"/>
</dbReference>
<proteinExistence type="predicted"/>
<dbReference type="STRING" id="659018.ABB34_09145"/>
<dbReference type="Pfam" id="PF07859">
    <property type="entry name" value="Abhydrolase_3"/>
    <property type="match status" value="1"/>
</dbReference>
<dbReference type="GO" id="GO:0004806">
    <property type="term" value="F:triacylglycerol lipase activity"/>
    <property type="evidence" value="ECO:0007669"/>
    <property type="project" value="TreeGrafter"/>
</dbReference>
<name>A0A0R0E3Q9_9GAMM</name>
<protein>
    <recommendedName>
        <fullName evidence="1">Alpha/beta hydrolase fold-3 domain-containing protein</fullName>
    </recommendedName>
</protein>
<sequence>MNRSLQALDPQIRLFIEDVCRQGAQLRGGREPGWPERRAIAAQARTRWREGGPRMRDVSDVQLESPHGAFGLRVLYPQSMTTAAPSPALVYLHGGGWCMFGLDTHDRLLREYADAARLPVLAIDYGLAPEHPYPAALDQTAIALDWLQAHGAGLGIDAGQLALGGDSAGANLAVATALRLREAGQLARIRALLLNYGAWTPALSDAARQNLGTSEDMLSGAEMDEFWVAYLGPEAERVADPLAAPLHADLHGLPPALLLWGDRDVLAEQNAAMARRLAEAGVPTRTQVYPGAPHSFIEAMAVSDKARDAIARGAEWLRRHLPLPTPQGQPA</sequence>
<dbReference type="GO" id="GO:0019433">
    <property type="term" value="P:triglyceride catabolic process"/>
    <property type="evidence" value="ECO:0007669"/>
    <property type="project" value="TreeGrafter"/>
</dbReference>
<dbReference type="SUPFAM" id="SSF53474">
    <property type="entry name" value="alpha/beta-Hydrolases"/>
    <property type="match status" value="1"/>
</dbReference>
<evidence type="ECO:0000313" key="3">
    <source>
        <dbReference type="Proteomes" id="UP000050940"/>
    </source>
</evidence>
<reference evidence="2 3" key="1">
    <citation type="submission" date="2015-05" db="EMBL/GenBank/DDBJ databases">
        <title>Genome sequencing and analysis of members of genus Stenotrophomonas.</title>
        <authorList>
            <person name="Patil P.P."/>
            <person name="Midha S."/>
            <person name="Patil P.B."/>
        </authorList>
    </citation>
    <scope>NUCLEOTIDE SEQUENCE [LARGE SCALE GENOMIC DNA]</scope>
    <source>
        <strain evidence="2 3">JCM 16244</strain>
    </source>
</reference>